<organism evidence="2 3">
    <name type="scientific">Phytophthora nicotianae CJ01A1</name>
    <dbReference type="NCBI Taxonomy" id="1317063"/>
    <lineage>
        <taxon>Eukaryota</taxon>
        <taxon>Sar</taxon>
        <taxon>Stramenopiles</taxon>
        <taxon>Oomycota</taxon>
        <taxon>Peronosporomycetes</taxon>
        <taxon>Peronosporales</taxon>
        <taxon>Peronosporaceae</taxon>
        <taxon>Phytophthora</taxon>
    </lineage>
</organism>
<evidence type="ECO:0000313" key="3">
    <source>
        <dbReference type="Proteomes" id="UP000018958"/>
    </source>
</evidence>
<dbReference type="EMBL" id="ANIX01003366">
    <property type="protein sequence ID" value="ETP06933.1"/>
    <property type="molecule type" value="Genomic_DNA"/>
</dbReference>
<proteinExistence type="predicted"/>
<accession>W2WA91</accession>
<reference evidence="2 3" key="1">
    <citation type="submission" date="2013-11" db="EMBL/GenBank/DDBJ databases">
        <title>The Genome Sequence of Phytophthora parasitica CJ01A1.</title>
        <authorList>
            <consortium name="The Broad Institute Genomics Platform"/>
            <person name="Russ C."/>
            <person name="Tyler B."/>
            <person name="Panabieres F."/>
            <person name="Shan W."/>
            <person name="Tripathy S."/>
            <person name="Grunwald N."/>
            <person name="Machado M."/>
            <person name="Johnson C.S."/>
            <person name="Walker B."/>
            <person name="Young S.K."/>
            <person name="Zeng Q."/>
            <person name="Gargeya S."/>
            <person name="Fitzgerald M."/>
            <person name="Haas B."/>
            <person name="Abouelleil A."/>
            <person name="Allen A.W."/>
            <person name="Alvarado L."/>
            <person name="Arachchi H.M."/>
            <person name="Berlin A.M."/>
            <person name="Chapman S.B."/>
            <person name="Gainer-Dewar J."/>
            <person name="Goldberg J."/>
            <person name="Griggs A."/>
            <person name="Gujja S."/>
            <person name="Hansen M."/>
            <person name="Howarth C."/>
            <person name="Imamovic A."/>
            <person name="Ireland A."/>
            <person name="Larimer J."/>
            <person name="McCowan C."/>
            <person name="Murphy C."/>
            <person name="Pearson M."/>
            <person name="Poon T.W."/>
            <person name="Priest M."/>
            <person name="Roberts A."/>
            <person name="Saif S."/>
            <person name="Shea T."/>
            <person name="Sisk P."/>
            <person name="Sykes S."/>
            <person name="Wortman J."/>
            <person name="Nusbaum C."/>
            <person name="Birren B."/>
        </authorList>
    </citation>
    <scope>NUCLEOTIDE SEQUENCE [LARGE SCALE GENOMIC DNA]</scope>
    <source>
        <strain evidence="2 3">CJ01A1</strain>
    </source>
</reference>
<dbReference type="AlphaFoldDB" id="W2WA91"/>
<evidence type="ECO:0000256" key="1">
    <source>
        <dbReference type="SAM" id="MobiDB-lite"/>
    </source>
</evidence>
<feature type="non-terminal residue" evidence="2">
    <location>
        <position position="85"/>
    </location>
</feature>
<comment type="caution">
    <text evidence="2">The sequence shown here is derived from an EMBL/GenBank/DDBJ whole genome shotgun (WGS) entry which is preliminary data.</text>
</comment>
<dbReference type="Proteomes" id="UP000018958">
    <property type="component" value="Unassembled WGS sequence"/>
</dbReference>
<feature type="region of interest" description="Disordered" evidence="1">
    <location>
        <begin position="1"/>
        <end position="22"/>
    </location>
</feature>
<evidence type="ECO:0000313" key="2">
    <source>
        <dbReference type="EMBL" id="ETP06933.1"/>
    </source>
</evidence>
<protein>
    <submittedName>
        <fullName evidence="2">Uncharacterized protein</fullName>
    </submittedName>
</protein>
<name>W2WA91_PHYNI</name>
<gene>
    <name evidence="2" type="ORF">F441_16738</name>
</gene>
<sequence>MALDGGIDQKLEETQKVRSQRGVVKATPDFRIATPLYQNYGTPFLSAFHFYQSLCHHSSTSHEAARKAVDTEEERPAAKQKQGQE</sequence>
<feature type="region of interest" description="Disordered" evidence="1">
    <location>
        <begin position="61"/>
        <end position="85"/>
    </location>
</feature>
<feature type="compositionally biased region" description="Basic and acidic residues" evidence="1">
    <location>
        <begin position="63"/>
        <end position="85"/>
    </location>
</feature>
<feature type="compositionally biased region" description="Basic and acidic residues" evidence="1">
    <location>
        <begin position="7"/>
        <end position="16"/>
    </location>
</feature>